<accession>A0ACC1KTG0</accession>
<comment type="caution">
    <text evidence="1">The sequence shown here is derived from an EMBL/GenBank/DDBJ whole genome shotgun (WGS) entry which is preliminary data.</text>
</comment>
<evidence type="ECO:0000313" key="1">
    <source>
        <dbReference type="EMBL" id="KAJ2795084.1"/>
    </source>
</evidence>
<dbReference type="Proteomes" id="UP001140096">
    <property type="component" value="Unassembled WGS sequence"/>
</dbReference>
<reference evidence="1" key="1">
    <citation type="submission" date="2022-07" db="EMBL/GenBank/DDBJ databases">
        <title>Phylogenomic reconstructions and comparative analyses of Kickxellomycotina fungi.</title>
        <authorList>
            <person name="Reynolds N.K."/>
            <person name="Stajich J.E."/>
            <person name="Barry K."/>
            <person name="Grigoriev I.V."/>
            <person name="Crous P."/>
            <person name="Smith M.E."/>
        </authorList>
    </citation>
    <scope>NUCLEOTIDE SEQUENCE</scope>
    <source>
        <strain evidence="1">CBS 102833</strain>
    </source>
</reference>
<keyword evidence="2" id="KW-1185">Reference proteome</keyword>
<sequence length="269" mass="28803">MTASGLTGAPLTKVWLAGLSFASALLGAFGWRRILRLQLVPNLAHSHEAWRLLTSLMAFPTLSELLTALVLLYQLRAVERLMGTRRFAAFLAVSGLVGQTLTLVGMRLARVNAVAAGPYVLLFACVHQFHLLVPHAYYIRVAGVMVADKWTVYAAAACLLAPRLKVAALLPAAAGVAASMAYSADVAGLKRWRLPLWAGHFAQRWIMPLVSATPGAGATRRASPMVDVAPEQVELVAGMFPDADREHIASVLRMVGNDTSRAAAVLLDS</sequence>
<organism evidence="1 2">
    <name type="scientific">Coemansia furcata</name>
    <dbReference type="NCBI Taxonomy" id="417177"/>
    <lineage>
        <taxon>Eukaryota</taxon>
        <taxon>Fungi</taxon>
        <taxon>Fungi incertae sedis</taxon>
        <taxon>Zoopagomycota</taxon>
        <taxon>Kickxellomycotina</taxon>
        <taxon>Kickxellomycetes</taxon>
        <taxon>Kickxellales</taxon>
        <taxon>Kickxellaceae</taxon>
        <taxon>Coemansia</taxon>
    </lineage>
</organism>
<proteinExistence type="predicted"/>
<dbReference type="EMBL" id="JANBUP010004018">
    <property type="protein sequence ID" value="KAJ2795084.1"/>
    <property type="molecule type" value="Genomic_DNA"/>
</dbReference>
<evidence type="ECO:0000313" key="2">
    <source>
        <dbReference type="Proteomes" id="UP001140096"/>
    </source>
</evidence>
<protein>
    <submittedName>
        <fullName evidence="1">Uncharacterized protein</fullName>
    </submittedName>
</protein>
<name>A0ACC1KTG0_9FUNG</name>
<gene>
    <name evidence="1" type="ORF">H4S07_006577</name>
</gene>